<keyword evidence="4 8" id="KW-0378">Hydrolase</keyword>
<evidence type="ECO:0000313" key="10">
    <source>
        <dbReference type="EMBL" id="QNO54232.1"/>
    </source>
</evidence>
<evidence type="ECO:0000256" key="4">
    <source>
        <dbReference type="ARBA" id="ARBA00022801"/>
    </source>
</evidence>
<keyword evidence="3 8" id="KW-0547">Nucleotide-binding</keyword>
<dbReference type="InterPro" id="IPR042101">
    <property type="entry name" value="SRP54_N_sf"/>
</dbReference>
<name>A0A7G9Z416_9EURY</name>
<gene>
    <name evidence="8 11" type="primary">ftsY</name>
    <name evidence="10" type="ORF">IIFEDBNN_00016</name>
    <name evidence="11" type="ORF">KIHMDPCI_00011</name>
</gene>
<evidence type="ECO:0000256" key="5">
    <source>
        <dbReference type="ARBA" id="ARBA00023134"/>
    </source>
</evidence>
<accession>A0A7G9Z416</accession>
<dbReference type="Pfam" id="PF00448">
    <property type="entry name" value="SRP54"/>
    <property type="match status" value="1"/>
</dbReference>
<comment type="function">
    <text evidence="8">Involved in targeting and insertion of nascent membrane proteins into the cytoplasmic membrane. Acts as a receptor for the complex formed by the signal recognition particle (SRP) and the ribosome-nascent chain (RNC).</text>
</comment>
<dbReference type="EMBL" id="MT631600">
    <property type="protein sequence ID" value="QNO55000.1"/>
    <property type="molecule type" value="Genomic_DNA"/>
</dbReference>
<dbReference type="GO" id="GO:0005047">
    <property type="term" value="F:signal recognition particle binding"/>
    <property type="evidence" value="ECO:0007669"/>
    <property type="project" value="TreeGrafter"/>
</dbReference>
<dbReference type="InterPro" id="IPR000897">
    <property type="entry name" value="SRP54_GTPase_dom"/>
</dbReference>
<dbReference type="SMART" id="SM00382">
    <property type="entry name" value="AAA"/>
    <property type="match status" value="1"/>
</dbReference>
<feature type="domain" description="SRP54-type proteins GTP-binding" evidence="9">
    <location>
        <begin position="313"/>
        <end position="326"/>
    </location>
</feature>
<evidence type="ECO:0000256" key="8">
    <source>
        <dbReference type="HAMAP-Rule" id="MF_00920"/>
    </source>
</evidence>
<dbReference type="Pfam" id="PF02881">
    <property type="entry name" value="SRP54_N"/>
    <property type="match status" value="1"/>
</dbReference>
<keyword evidence="1 8" id="KW-1003">Cell membrane</keyword>
<dbReference type="GO" id="GO:0005737">
    <property type="term" value="C:cytoplasm"/>
    <property type="evidence" value="ECO:0007669"/>
    <property type="project" value="UniProtKB-SubCell"/>
</dbReference>
<evidence type="ECO:0000259" key="9">
    <source>
        <dbReference type="PROSITE" id="PS00300"/>
    </source>
</evidence>
<dbReference type="InterPro" id="IPR036225">
    <property type="entry name" value="SRP/SRP_N"/>
</dbReference>
<dbReference type="GO" id="GO:0005886">
    <property type="term" value="C:plasma membrane"/>
    <property type="evidence" value="ECO:0007669"/>
    <property type="project" value="UniProtKB-SubCell"/>
</dbReference>
<feature type="binding site" evidence="8">
    <location>
        <begin position="234"/>
        <end position="238"/>
    </location>
    <ligand>
        <name>GTP</name>
        <dbReference type="ChEBI" id="CHEBI:37565"/>
    </ligand>
</feature>
<dbReference type="GO" id="GO:0006614">
    <property type="term" value="P:SRP-dependent cotranslational protein targeting to membrane"/>
    <property type="evidence" value="ECO:0007669"/>
    <property type="project" value="InterPro"/>
</dbReference>
<dbReference type="GO" id="GO:0003924">
    <property type="term" value="F:GTPase activity"/>
    <property type="evidence" value="ECO:0007669"/>
    <property type="project" value="UniProtKB-UniRule"/>
</dbReference>
<dbReference type="GO" id="GO:0005525">
    <property type="term" value="F:GTP binding"/>
    <property type="evidence" value="ECO:0007669"/>
    <property type="project" value="UniProtKB-UniRule"/>
</dbReference>
<evidence type="ECO:0000313" key="11">
    <source>
        <dbReference type="EMBL" id="QNO55000.1"/>
    </source>
</evidence>
<keyword evidence="6 8" id="KW-0472">Membrane</keyword>
<evidence type="ECO:0000256" key="3">
    <source>
        <dbReference type="ARBA" id="ARBA00022741"/>
    </source>
</evidence>
<keyword evidence="5 8" id="KW-0342">GTP-binding</keyword>
<dbReference type="SMART" id="SM00962">
    <property type="entry name" value="SRP54"/>
    <property type="match status" value="1"/>
</dbReference>
<protein>
    <recommendedName>
        <fullName evidence="8">Signal recognition particle receptor FtsY</fullName>
        <shortName evidence="8">SRP receptor</shortName>
        <ecNumber evidence="8">3.6.5.4</ecNumber>
    </recommendedName>
</protein>
<dbReference type="Gene3D" id="1.20.120.140">
    <property type="entry name" value="Signal recognition particle SRP54, nucleotide-binding domain"/>
    <property type="match status" value="1"/>
</dbReference>
<dbReference type="InterPro" id="IPR013822">
    <property type="entry name" value="Signal_recog_particl_SRP54_hlx"/>
</dbReference>
<sequence length="350" mass="38185">MFDGLRKKIGEFRENVVERIKAKDESEEQEEEKVDEVEEEVTKGIGAKLKEKGKAILDRETILDEKDLEKPLEGLEMALLESDVAFSVAEEIKDSVKRELVGKRRKWGADTEVLVEEAVRNALLNVFSADSELDFDAFVDKGNKPIIIVFVGVNGTGKTTSIAKVAKKLLGTGHSVVIAAADTYRAGAAEQIETHASNLGVKVIKHQYGSDPAAVVYDANKYAGANRIDVVLADTAGRMHTSINLMEQLKKICRVTKPDMVLFVDEAVAGNDAVERAKKFNEDIGIDAAILTKVDVDAKGGTAISIAHSTSKPILFLGKGQDYDDLVEFDAVWLVDRLLGENGGERRNAS</sequence>
<dbReference type="InterPro" id="IPR027417">
    <property type="entry name" value="P-loop_NTPase"/>
</dbReference>
<dbReference type="PANTHER" id="PTHR43134">
    <property type="entry name" value="SIGNAL RECOGNITION PARTICLE RECEPTOR SUBUNIT ALPHA"/>
    <property type="match status" value="1"/>
</dbReference>
<dbReference type="SUPFAM" id="SSF47364">
    <property type="entry name" value="Domain of the SRP/SRP receptor G-proteins"/>
    <property type="match status" value="1"/>
</dbReference>
<dbReference type="InterPro" id="IPR003593">
    <property type="entry name" value="AAA+_ATPase"/>
</dbReference>
<feature type="binding site" evidence="8">
    <location>
        <begin position="292"/>
        <end position="295"/>
    </location>
    <ligand>
        <name>GTP</name>
        <dbReference type="ChEBI" id="CHEBI:37565"/>
    </ligand>
</feature>
<dbReference type="SUPFAM" id="SSF52540">
    <property type="entry name" value="P-loop containing nucleoside triphosphate hydrolases"/>
    <property type="match status" value="1"/>
</dbReference>
<keyword evidence="7 8" id="KW-0675">Receptor</keyword>
<dbReference type="EMBL" id="MT631573">
    <property type="protein sequence ID" value="QNO54232.1"/>
    <property type="molecule type" value="Genomic_DNA"/>
</dbReference>
<dbReference type="Gene3D" id="3.40.50.300">
    <property type="entry name" value="P-loop containing nucleotide triphosphate hydrolases"/>
    <property type="match status" value="1"/>
</dbReference>
<dbReference type="FunFam" id="3.40.50.300:FF:000566">
    <property type="entry name" value="Signal recognition particle receptor subunit alpha"/>
    <property type="match status" value="1"/>
</dbReference>
<dbReference type="NCBIfam" id="TIGR00064">
    <property type="entry name" value="ftsY"/>
    <property type="match status" value="1"/>
</dbReference>
<dbReference type="PANTHER" id="PTHR43134:SF1">
    <property type="entry name" value="SIGNAL RECOGNITION PARTICLE RECEPTOR SUBUNIT ALPHA"/>
    <property type="match status" value="1"/>
</dbReference>
<keyword evidence="2 8" id="KW-0963">Cytoplasm</keyword>
<proteinExistence type="inferred from homology"/>
<comment type="subcellular location">
    <subcellularLocation>
        <location evidence="8">Cell membrane</location>
        <topology evidence="8">Peripheral membrane protein</topology>
        <orientation evidence="8">Cytoplasmic side</orientation>
    </subcellularLocation>
    <subcellularLocation>
        <location evidence="8">Cytoplasm</location>
    </subcellularLocation>
</comment>
<dbReference type="SMART" id="SM00963">
    <property type="entry name" value="SRP54_N"/>
    <property type="match status" value="1"/>
</dbReference>
<feature type="binding site" evidence="8">
    <location>
        <begin position="152"/>
        <end position="159"/>
    </location>
    <ligand>
        <name>GTP</name>
        <dbReference type="ChEBI" id="CHEBI:37565"/>
    </ligand>
</feature>
<comment type="similarity">
    <text evidence="8">Belongs to the GTP-binding SRP family. FtsY subfamily.</text>
</comment>
<dbReference type="PROSITE" id="PS00300">
    <property type="entry name" value="SRP54"/>
    <property type="match status" value="1"/>
</dbReference>
<organism evidence="11">
    <name type="scientific">Candidatus Methanophaga sp. ANME-1 ERB7</name>
    <dbReference type="NCBI Taxonomy" id="2759913"/>
    <lineage>
        <taxon>Archaea</taxon>
        <taxon>Methanobacteriati</taxon>
        <taxon>Methanobacteriota</taxon>
        <taxon>Stenosarchaea group</taxon>
        <taxon>Methanomicrobia</taxon>
        <taxon>Candidatus Methanophagales</taxon>
        <taxon>Candidatus Methanophagaceae</taxon>
        <taxon>Candidatus Methanophaga</taxon>
    </lineage>
</organism>
<comment type="subunit">
    <text evidence="8">Part of the signal recognition particle protein translocation system, which is composed of SRP and FtsY.</text>
</comment>
<dbReference type="AlphaFoldDB" id="A0A7G9Z416"/>
<dbReference type="HAMAP" id="MF_00920">
    <property type="entry name" value="FtsY"/>
    <property type="match status" value="1"/>
</dbReference>
<dbReference type="EC" id="3.6.5.4" evidence="8"/>
<reference evidence="11" key="1">
    <citation type="submission" date="2020-06" db="EMBL/GenBank/DDBJ databases">
        <title>Unique genomic features of the anaerobic methanotrophic archaea.</title>
        <authorList>
            <person name="Chadwick G.L."/>
            <person name="Skennerton C.T."/>
            <person name="Laso-Perez R."/>
            <person name="Leu A.O."/>
            <person name="Speth D.R."/>
            <person name="Yu H."/>
            <person name="Morgan-Lang C."/>
            <person name="Hatzenpichler R."/>
            <person name="Goudeau D."/>
            <person name="Malmstrom R."/>
            <person name="Brazelton W.J."/>
            <person name="Woyke T."/>
            <person name="Hallam S.J."/>
            <person name="Tyson G.W."/>
            <person name="Wegener G."/>
            <person name="Boetius A."/>
            <person name="Orphan V."/>
        </authorList>
    </citation>
    <scope>NUCLEOTIDE SEQUENCE</scope>
</reference>
<evidence type="ECO:0000256" key="6">
    <source>
        <dbReference type="ARBA" id="ARBA00023136"/>
    </source>
</evidence>
<comment type="catalytic activity">
    <reaction evidence="8">
        <text>GTP + H2O = GDP + phosphate + H(+)</text>
        <dbReference type="Rhea" id="RHEA:19669"/>
        <dbReference type="ChEBI" id="CHEBI:15377"/>
        <dbReference type="ChEBI" id="CHEBI:15378"/>
        <dbReference type="ChEBI" id="CHEBI:37565"/>
        <dbReference type="ChEBI" id="CHEBI:43474"/>
        <dbReference type="ChEBI" id="CHEBI:58189"/>
        <dbReference type="EC" id="3.6.5.4"/>
    </reaction>
</comment>
<evidence type="ECO:0000256" key="7">
    <source>
        <dbReference type="ARBA" id="ARBA00023170"/>
    </source>
</evidence>
<evidence type="ECO:0000256" key="1">
    <source>
        <dbReference type="ARBA" id="ARBA00022475"/>
    </source>
</evidence>
<dbReference type="InterPro" id="IPR004390">
    <property type="entry name" value="SR_rcpt_FtsY"/>
</dbReference>
<evidence type="ECO:0000256" key="2">
    <source>
        <dbReference type="ARBA" id="ARBA00022490"/>
    </source>
</evidence>